<feature type="transmembrane region" description="Helical" evidence="6">
    <location>
        <begin position="245"/>
        <end position="261"/>
    </location>
</feature>
<dbReference type="PANTHER" id="PTHR22911:SF6">
    <property type="entry name" value="SOLUTE CARRIER FAMILY 35 MEMBER G1"/>
    <property type="match status" value="1"/>
</dbReference>
<dbReference type="EMBL" id="QCYG01000007">
    <property type="protein sequence ID" value="PVA06032.1"/>
    <property type="molecule type" value="Genomic_DNA"/>
</dbReference>
<feature type="transmembrane region" description="Helical" evidence="6">
    <location>
        <begin position="41"/>
        <end position="59"/>
    </location>
</feature>
<evidence type="ECO:0000259" key="7">
    <source>
        <dbReference type="Pfam" id="PF00892"/>
    </source>
</evidence>
<dbReference type="PANTHER" id="PTHR22911">
    <property type="entry name" value="ACYL-MALONYL CONDENSING ENZYME-RELATED"/>
    <property type="match status" value="1"/>
</dbReference>
<comment type="subcellular location">
    <subcellularLocation>
        <location evidence="1">Membrane</location>
        <topology evidence="1">Multi-pass membrane protein</topology>
    </subcellularLocation>
</comment>
<evidence type="ECO:0000313" key="8">
    <source>
        <dbReference type="EMBL" id="PVA06032.1"/>
    </source>
</evidence>
<gene>
    <name evidence="8" type="ORF">DC363_11990</name>
</gene>
<dbReference type="Proteomes" id="UP000244817">
    <property type="component" value="Unassembled WGS sequence"/>
</dbReference>
<reference evidence="8 9" key="1">
    <citation type="submission" date="2018-04" db="EMBL/GenBank/DDBJ databases">
        <title>Pelagivirga bohaiensis gen. nov., sp. nov., a bacterium isolated from the Bohai Sea.</title>
        <authorList>
            <person name="Ji X."/>
        </authorList>
    </citation>
    <scope>NUCLEOTIDE SEQUENCE [LARGE SCALE GENOMIC DNA]</scope>
    <source>
        <strain evidence="8 9">BH-SD16</strain>
    </source>
</reference>
<keyword evidence="4 6" id="KW-1133">Transmembrane helix</keyword>
<feature type="transmembrane region" description="Helical" evidence="6">
    <location>
        <begin position="267"/>
        <end position="285"/>
    </location>
</feature>
<dbReference type="InterPro" id="IPR000620">
    <property type="entry name" value="EamA_dom"/>
</dbReference>
<feature type="domain" description="EamA" evidence="7">
    <location>
        <begin position="10"/>
        <end position="142"/>
    </location>
</feature>
<evidence type="ECO:0000256" key="2">
    <source>
        <dbReference type="ARBA" id="ARBA00009853"/>
    </source>
</evidence>
<feature type="transmembrane region" description="Helical" evidence="6">
    <location>
        <begin position="181"/>
        <end position="202"/>
    </location>
</feature>
<sequence>MENSGVDNLRGAVMMVASMFGFAVEDALIKSLSGTVPPGQIVSTMGLGGVILFALWLRFQGKPAFVADQRRSRVILRSGFEAFGTAFFISSLALVELTLVSAVIQATPLVVAMGAALFLGQPVGWRRWLAIFVGFSGILFIVKPGVATFDPLVLLAVVGMVALAGRDLVTRSLNSPISGPHLSIAAFAGLVPTGLVLCWVWGQSLVLPTALEWGVLALCVIVGMTAYLAIIAATRIGDAAFISSFRYSRMLFALVLGALFFAEAPDLYTLIGVTIVIGAGLFTLLREARLKRRAARTSQAAAKAL</sequence>
<dbReference type="OrthoDB" id="9807937at2"/>
<dbReference type="Pfam" id="PF00892">
    <property type="entry name" value="EamA"/>
    <property type="match status" value="2"/>
</dbReference>
<feature type="transmembrane region" description="Helical" evidence="6">
    <location>
        <begin position="214"/>
        <end position="233"/>
    </location>
</feature>
<keyword evidence="5 6" id="KW-0472">Membrane</keyword>
<evidence type="ECO:0000256" key="3">
    <source>
        <dbReference type="ARBA" id="ARBA00022692"/>
    </source>
</evidence>
<dbReference type="GO" id="GO:0016020">
    <property type="term" value="C:membrane"/>
    <property type="evidence" value="ECO:0007669"/>
    <property type="project" value="UniProtKB-SubCell"/>
</dbReference>
<organism evidence="8 9">
    <name type="scientific">Thalassorhabdomicrobium marinisediminis</name>
    <dbReference type="NCBI Taxonomy" id="2170577"/>
    <lineage>
        <taxon>Bacteria</taxon>
        <taxon>Pseudomonadati</taxon>
        <taxon>Pseudomonadota</taxon>
        <taxon>Alphaproteobacteria</taxon>
        <taxon>Rhodobacterales</taxon>
        <taxon>Paracoccaceae</taxon>
        <taxon>Thalassorhabdomicrobium</taxon>
    </lineage>
</organism>
<comment type="similarity">
    <text evidence="2">Belongs to the drug/metabolite transporter (DMT) superfamily. 10 TMS drug/metabolite exporter (DME) (TC 2.A.7.3) family.</text>
</comment>
<dbReference type="AlphaFoldDB" id="A0A2T7FV51"/>
<keyword evidence="3 6" id="KW-0812">Transmembrane</keyword>
<feature type="domain" description="EamA" evidence="7">
    <location>
        <begin position="153"/>
        <end position="283"/>
    </location>
</feature>
<name>A0A2T7FV51_9RHOB</name>
<evidence type="ECO:0000256" key="4">
    <source>
        <dbReference type="ARBA" id="ARBA00022989"/>
    </source>
</evidence>
<feature type="transmembrane region" description="Helical" evidence="6">
    <location>
        <begin position="152"/>
        <end position="169"/>
    </location>
</feature>
<evidence type="ECO:0000256" key="5">
    <source>
        <dbReference type="ARBA" id="ARBA00023136"/>
    </source>
</evidence>
<dbReference type="InterPro" id="IPR037185">
    <property type="entry name" value="EmrE-like"/>
</dbReference>
<evidence type="ECO:0000256" key="1">
    <source>
        <dbReference type="ARBA" id="ARBA00004141"/>
    </source>
</evidence>
<dbReference type="RefSeq" id="WP_108641400.1">
    <property type="nucleotide sequence ID" value="NZ_QCYG01000007.1"/>
</dbReference>
<proteinExistence type="inferred from homology"/>
<keyword evidence="9" id="KW-1185">Reference proteome</keyword>
<dbReference type="SUPFAM" id="SSF103481">
    <property type="entry name" value="Multidrug resistance efflux transporter EmrE"/>
    <property type="match status" value="2"/>
</dbReference>
<evidence type="ECO:0000313" key="9">
    <source>
        <dbReference type="Proteomes" id="UP000244817"/>
    </source>
</evidence>
<protein>
    <submittedName>
        <fullName evidence="8">EamA family transporter</fullName>
    </submittedName>
</protein>
<accession>A0A2T7FV51</accession>
<comment type="caution">
    <text evidence="8">The sequence shown here is derived from an EMBL/GenBank/DDBJ whole genome shotgun (WGS) entry which is preliminary data.</text>
</comment>
<feature type="transmembrane region" description="Helical" evidence="6">
    <location>
        <begin position="74"/>
        <end position="93"/>
    </location>
</feature>
<feature type="transmembrane region" description="Helical" evidence="6">
    <location>
        <begin position="12"/>
        <end position="29"/>
    </location>
</feature>
<evidence type="ECO:0000256" key="6">
    <source>
        <dbReference type="SAM" id="Phobius"/>
    </source>
</evidence>
<feature type="transmembrane region" description="Helical" evidence="6">
    <location>
        <begin position="128"/>
        <end position="146"/>
    </location>
</feature>
<feature type="transmembrane region" description="Helical" evidence="6">
    <location>
        <begin position="99"/>
        <end position="119"/>
    </location>
</feature>